<dbReference type="InterPro" id="IPR002686">
    <property type="entry name" value="Transposase_17"/>
</dbReference>
<dbReference type="Proteomes" id="UP001317629">
    <property type="component" value="Chromosome"/>
</dbReference>
<feature type="domain" description="Transposase IS200-like" evidence="1">
    <location>
        <begin position="19"/>
        <end position="161"/>
    </location>
</feature>
<accession>A0ABN6VG85</accession>
<evidence type="ECO:0000259" key="1">
    <source>
        <dbReference type="SMART" id="SM01321"/>
    </source>
</evidence>
<organism evidence="2 3">
    <name type="scientific">Methylocystis iwaonis</name>
    <dbReference type="NCBI Taxonomy" id="2885079"/>
    <lineage>
        <taxon>Bacteria</taxon>
        <taxon>Pseudomonadati</taxon>
        <taxon>Pseudomonadota</taxon>
        <taxon>Alphaproteobacteria</taxon>
        <taxon>Hyphomicrobiales</taxon>
        <taxon>Methylocystaceae</taxon>
        <taxon>Methylocystis</taxon>
    </lineage>
</organism>
<gene>
    <name evidence="2" type="ORF">SS37A_22150</name>
</gene>
<name>A0ABN6VG85_9HYPH</name>
<dbReference type="EMBL" id="AP027142">
    <property type="protein sequence ID" value="BDV34686.1"/>
    <property type="molecule type" value="Genomic_DNA"/>
</dbReference>
<dbReference type="Pfam" id="PF01797">
    <property type="entry name" value="Y1_Tnp"/>
    <property type="match status" value="1"/>
</dbReference>
<keyword evidence="3" id="KW-1185">Reference proteome</keyword>
<protein>
    <recommendedName>
        <fullName evidence="1">Transposase IS200-like domain-containing protein</fullName>
    </recommendedName>
</protein>
<dbReference type="RefSeq" id="WP_281927935.1">
    <property type="nucleotide sequence ID" value="NZ_AP027142.1"/>
</dbReference>
<evidence type="ECO:0000313" key="2">
    <source>
        <dbReference type="EMBL" id="BDV34686.1"/>
    </source>
</evidence>
<dbReference type="Gene3D" id="3.30.70.1290">
    <property type="entry name" value="Transposase IS200-like"/>
    <property type="match status" value="1"/>
</dbReference>
<dbReference type="PANTHER" id="PTHR36966">
    <property type="entry name" value="REP-ASSOCIATED TYROSINE TRANSPOSASE"/>
    <property type="match status" value="1"/>
</dbReference>
<dbReference type="InterPro" id="IPR052715">
    <property type="entry name" value="RAYT_transposase"/>
</dbReference>
<evidence type="ECO:0000313" key="3">
    <source>
        <dbReference type="Proteomes" id="UP001317629"/>
    </source>
</evidence>
<dbReference type="NCBIfam" id="NF047646">
    <property type="entry name" value="REP_Tyr_transpos"/>
    <property type="match status" value="1"/>
</dbReference>
<dbReference type="SUPFAM" id="SSF143422">
    <property type="entry name" value="Transposase IS200-like"/>
    <property type="match status" value="1"/>
</dbReference>
<reference evidence="2 3" key="1">
    <citation type="journal article" date="2023" name="Int. J. Syst. Evol. Microbiol.">
        <title>Methylocystis iwaonis sp. nov., a type II methane-oxidizing bacterium from surface soil of a rice paddy field in Japan, and emended description of the genus Methylocystis (ex Whittenbury et al. 1970) Bowman et al. 1993.</title>
        <authorList>
            <person name="Kaise H."/>
            <person name="Sawadogo J.B."/>
            <person name="Alam M.S."/>
            <person name="Ueno C."/>
            <person name="Dianou D."/>
            <person name="Shinjo R."/>
            <person name="Asakawa S."/>
        </authorList>
    </citation>
    <scope>NUCLEOTIDE SEQUENCE [LARGE SCALE GENOMIC DNA]</scope>
    <source>
        <strain evidence="2 3">SS37A-Re</strain>
    </source>
</reference>
<dbReference type="InterPro" id="IPR036515">
    <property type="entry name" value="Transposase_17_sf"/>
</dbReference>
<sequence length="184" mass="20528">MTDDHKGWHSRGYLPHFDSPESIQHIVFRTLGSLSKAVVDALPASVDRRREIDAALDRCDGPRPLADPQAAKTVQNAILHFDGDRYRLLAWCVMPNHVHVVVEAFAGFPLGGLVRSWKAFSAAQINRALARRGAFWAPDYFDRYVRDETDLATTIDYVENNPVVAGLVSTPADWPWSSASVMRA</sequence>
<dbReference type="PANTHER" id="PTHR36966:SF1">
    <property type="entry name" value="REP-ASSOCIATED TYROSINE TRANSPOSASE"/>
    <property type="match status" value="1"/>
</dbReference>
<dbReference type="SMART" id="SM01321">
    <property type="entry name" value="Y1_Tnp"/>
    <property type="match status" value="1"/>
</dbReference>
<proteinExistence type="predicted"/>